<dbReference type="Gene3D" id="3.20.20.80">
    <property type="entry name" value="Glycosidases"/>
    <property type="match status" value="1"/>
</dbReference>
<dbReference type="Gene3D" id="2.60.120.200">
    <property type="match status" value="1"/>
</dbReference>
<protein>
    <recommendedName>
        <fullName evidence="4">LamG-like jellyroll fold domain-containing protein</fullName>
    </recommendedName>
</protein>
<evidence type="ECO:0000256" key="2">
    <source>
        <dbReference type="ARBA" id="ARBA00023157"/>
    </source>
</evidence>
<name>A0ABQ4A5T4_9ACTN</name>
<dbReference type="InterPro" id="IPR013320">
    <property type="entry name" value="ConA-like_dom_sf"/>
</dbReference>
<feature type="signal peptide" evidence="3">
    <location>
        <begin position="1"/>
        <end position="31"/>
    </location>
</feature>
<sequence length="594" mass="62678">MKPLSTVSTFVGVAVTALTAGIATGITPAQAAATTTAYDAAVLADSPKGYWPMDETTGKIKDLTGTHAAPSISTALLGTKGAVGNAASFDGIGQQIRVPYTDSMRAASSFTAEVWAKLPATPQTTGWPTIFSRGQVTTGHFGTAMWVSSDSAHTVHFKRNGIDIGTTRGLNSSNYSHLVFTFNGTDKRWNWYVDGALDKTGTTAGLAGTDAESLPLEIGAMLNSANGNPVNPGKLLVDGLAMYPKVLTAARVSAHYTAAKGAVTPPATTVTPPPATTPAGKHIGGVALGAGMPWNDRRAADFQAVSAANATYIRSDLGWQYLEPIKGDWRWDTFDRVITDARASNLRYLAILHTVPGWANGNVGDYGPAADTSLLNNYCYQTAKHYIPMGVMDYEVGNEINLPHPGLSNPNGAAYARTTLIPCVAGVRKAASELGTKANIVFGALAPTDWTGGADPFTYLSDAYANGAKGLLDAVGWHPYTGSYTPANSSHMNQDSQKLYDIMSANGDAADKLWATEYGLPTGGSNSFTEARQASDLTEAYDVWYAKPFAGPMFYYSARDTGTSATDREQHFGVLRFDGSAKPAYAALKAAMVR</sequence>
<accession>A0ABQ4A5T4</accession>
<reference evidence="5 6" key="1">
    <citation type="submission" date="2021-01" db="EMBL/GenBank/DDBJ databases">
        <title>Whole genome shotgun sequence of Actinoplanes humidus NBRC 14915.</title>
        <authorList>
            <person name="Komaki H."/>
            <person name="Tamura T."/>
        </authorList>
    </citation>
    <scope>NUCLEOTIDE SEQUENCE [LARGE SCALE GENOMIC DNA]</scope>
    <source>
        <strain evidence="5 6">NBRC 14915</strain>
    </source>
</reference>
<dbReference type="PANTHER" id="PTHR12631">
    <property type="entry name" value="ALPHA-L-IDURONIDASE"/>
    <property type="match status" value="1"/>
</dbReference>
<organism evidence="5 6">
    <name type="scientific">Winogradskya humida</name>
    <dbReference type="NCBI Taxonomy" id="113566"/>
    <lineage>
        <taxon>Bacteria</taxon>
        <taxon>Bacillati</taxon>
        <taxon>Actinomycetota</taxon>
        <taxon>Actinomycetes</taxon>
        <taxon>Micromonosporales</taxon>
        <taxon>Micromonosporaceae</taxon>
        <taxon>Winogradskya</taxon>
    </lineage>
</organism>
<dbReference type="SMART" id="SM00560">
    <property type="entry name" value="LamGL"/>
    <property type="match status" value="1"/>
</dbReference>
<dbReference type="EMBL" id="BOMN01000139">
    <property type="protein sequence ID" value="GIE26224.1"/>
    <property type="molecule type" value="Genomic_DNA"/>
</dbReference>
<dbReference type="Proteomes" id="UP000603200">
    <property type="component" value="Unassembled WGS sequence"/>
</dbReference>
<proteinExistence type="predicted"/>
<dbReference type="SUPFAM" id="SSF51445">
    <property type="entry name" value="(Trans)glycosidases"/>
    <property type="match status" value="1"/>
</dbReference>
<gene>
    <name evidence="5" type="ORF">Ahu01nite_093260</name>
</gene>
<comment type="caution">
    <text evidence="5">The sequence shown here is derived from an EMBL/GenBank/DDBJ whole genome shotgun (WGS) entry which is preliminary data.</text>
</comment>
<dbReference type="InterPro" id="IPR017853">
    <property type="entry name" value="GH"/>
</dbReference>
<evidence type="ECO:0000259" key="4">
    <source>
        <dbReference type="SMART" id="SM00560"/>
    </source>
</evidence>
<dbReference type="RefSeq" id="WP_203843129.1">
    <property type="nucleotide sequence ID" value="NZ_BAAATV010000018.1"/>
</dbReference>
<dbReference type="InterPro" id="IPR006558">
    <property type="entry name" value="LamG-like"/>
</dbReference>
<feature type="chain" id="PRO_5046972245" description="LamG-like jellyroll fold domain-containing protein" evidence="3">
    <location>
        <begin position="32"/>
        <end position="594"/>
    </location>
</feature>
<keyword evidence="2" id="KW-1015">Disulfide bond</keyword>
<keyword evidence="6" id="KW-1185">Reference proteome</keyword>
<evidence type="ECO:0000313" key="6">
    <source>
        <dbReference type="Proteomes" id="UP000603200"/>
    </source>
</evidence>
<dbReference type="SUPFAM" id="SSF49899">
    <property type="entry name" value="Concanavalin A-like lectins/glucanases"/>
    <property type="match status" value="1"/>
</dbReference>
<keyword evidence="1 3" id="KW-0732">Signal</keyword>
<feature type="domain" description="LamG-like jellyroll fold" evidence="4">
    <location>
        <begin position="108"/>
        <end position="250"/>
    </location>
</feature>
<evidence type="ECO:0000313" key="5">
    <source>
        <dbReference type="EMBL" id="GIE26224.1"/>
    </source>
</evidence>
<evidence type="ECO:0000256" key="1">
    <source>
        <dbReference type="ARBA" id="ARBA00022729"/>
    </source>
</evidence>
<evidence type="ECO:0000256" key="3">
    <source>
        <dbReference type="SAM" id="SignalP"/>
    </source>
</evidence>
<dbReference type="InterPro" id="IPR051923">
    <property type="entry name" value="Glycosyl_Hydrolase_39"/>
</dbReference>
<dbReference type="PANTHER" id="PTHR12631:SF10">
    <property type="entry name" value="BETA-XYLOSIDASE-LIKE PROTEIN-RELATED"/>
    <property type="match status" value="1"/>
</dbReference>